<keyword evidence="2" id="KW-1185">Reference proteome</keyword>
<evidence type="ECO:0000313" key="2">
    <source>
        <dbReference type="Proteomes" id="UP000790377"/>
    </source>
</evidence>
<dbReference type="EMBL" id="MU269483">
    <property type="protein sequence ID" value="KAH7902831.1"/>
    <property type="molecule type" value="Genomic_DNA"/>
</dbReference>
<reference evidence="1" key="1">
    <citation type="journal article" date="2021" name="New Phytol.">
        <title>Evolutionary innovations through gain and loss of genes in the ectomycorrhizal Boletales.</title>
        <authorList>
            <person name="Wu G."/>
            <person name="Miyauchi S."/>
            <person name="Morin E."/>
            <person name="Kuo A."/>
            <person name="Drula E."/>
            <person name="Varga T."/>
            <person name="Kohler A."/>
            <person name="Feng B."/>
            <person name="Cao Y."/>
            <person name="Lipzen A."/>
            <person name="Daum C."/>
            <person name="Hundley H."/>
            <person name="Pangilinan J."/>
            <person name="Johnson J."/>
            <person name="Barry K."/>
            <person name="LaButti K."/>
            <person name="Ng V."/>
            <person name="Ahrendt S."/>
            <person name="Min B."/>
            <person name="Choi I.G."/>
            <person name="Park H."/>
            <person name="Plett J.M."/>
            <person name="Magnuson J."/>
            <person name="Spatafora J.W."/>
            <person name="Nagy L.G."/>
            <person name="Henrissat B."/>
            <person name="Grigoriev I.V."/>
            <person name="Yang Z.L."/>
            <person name="Xu J."/>
            <person name="Martin F.M."/>
        </authorList>
    </citation>
    <scope>NUCLEOTIDE SEQUENCE</scope>
    <source>
        <strain evidence="1">ATCC 28755</strain>
    </source>
</reference>
<proteinExistence type="predicted"/>
<organism evidence="1 2">
    <name type="scientific">Hygrophoropsis aurantiaca</name>
    <dbReference type="NCBI Taxonomy" id="72124"/>
    <lineage>
        <taxon>Eukaryota</taxon>
        <taxon>Fungi</taxon>
        <taxon>Dikarya</taxon>
        <taxon>Basidiomycota</taxon>
        <taxon>Agaricomycotina</taxon>
        <taxon>Agaricomycetes</taxon>
        <taxon>Agaricomycetidae</taxon>
        <taxon>Boletales</taxon>
        <taxon>Coniophorineae</taxon>
        <taxon>Hygrophoropsidaceae</taxon>
        <taxon>Hygrophoropsis</taxon>
    </lineage>
</organism>
<name>A0ACB7ZP13_9AGAM</name>
<comment type="caution">
    <text evidence="1">The sequence shown here is derived from an EMBL/GenBank/DDBJ whole genome shotgun (WGS) entry which is preliminary data.</text>
</comment>
<protein>
    <submittedName>
        <fullName evidence="1">Uncharacterized protein</fullName>
    </submittedName>
</protein>
<accession>A0ACB7ZP13</accession>
<gene>
    <name evidence="1" type="ORF">BJ138DRAFT_1200608</name>
</gene>
<sequence length="464" mass="51720">MSRRSSYAVNVEEVVDDHHLYKLCAPLSADLPYVLCSIQDFCLTENSSLSPGYDDHERIEVDYLRTAFAESISSSLPGVSSYVSDPSSSVLGATSVRVALTVGDIPQAAEVSEGRRMSILHVNLSDNVDLGEIRELSTSVSARRLRLGFEYAGIYDATVRTLKPWPIGPYIVARFLNLKDLLENFQYINVPSLSLLAARHSVSLPSRSLKASIIKALYRHRCNSSCEAINVLFKALKTDRRSSARMELEDDDSVSARSQKATGKRRERNRIAQGKARALDAPPSFPGASLRSSPPSALSNECDSGPPQPISRDLRREIIEEWQTLMSADAVAQGTCGVCGYSLPKNQLCWREPDEIDFNLLRNPHLSADVIPNDYNFDAYHRAILHRLGLFDVNHLNKLRVCSQCWNSLSVKKQPRNALANFQYYAHCRLPIDVKNSIDNASQFDKLLVARCRASKITHLLRGP</sequence>
<dbReference type="Proteomes" id="UP000790377">
    <property type="component" value="Unassembled WGS sequence"/>
</dbReference>
<evidence type="ECO:0000313" key="1">
    <source>
        <dbReference type="EMBL" id="KAH7902831.1"/>
    </source>
</evidence>